<proteinExistence type="predicted"/>
<reference evidence="1" key="1">
    <citation type="submission" date="2020-05" db="EMBL/GenBank/DDBJ databases">
        <authorList>
            <person name="Chiriac C."/>
            <person name="Salcher M."/>
            <person name="Ghai R."/>
            <person name="Kavagutti S V."/>
        </authorList>
    </citation>
    <scope>NUCLEOTIDE SEQUENCE</scope>
</reference>
<protein>
    <submittedName>
        <fullName evidence="1">Unannotated protein</fullName>
    </submittedName>
</protein>
<sequence>MSAEFDFFGNQQVSKLFDLVLELGMDLHVTTTRLRALEMLLVRSGELKPDQLDGFIPTEVEKQILDTKRDEFMARLMRIITESGPSEHPLREQWDAAIAQRNLNK</sequence>
<dbReference type="EMBL" id="CAEZTN010000038">
    <property type="protein sequence ID" value="CAB4575639.1"/>
    <property type="molecule type" value="Genomic_DNA"/>
</dbReference>
<name>A0A6J6EJT7_9ZZZZ</name>
<organism evidence="1">
    <name type="scientific">freshwater metagenome</name>
    <dbReference type="NCBI Taxonomy" id="449393"/>
    <lineage>
        <taxon>unclassified sequences</taxon>
        <taxon>metagenomes</taxon>
        <taxon>ecological metagenomes</taxon>
    </lineage>
</organism>
<accession>A0A6J6EJT7</accession>
<gene>
    <name evidence="1" type="ORF">UFOPK1689_00959</name>
</gene>
<dbReference type="AlphaFoldDB" id="A0A6J6EJT7"/>
<evidence type="ECO:0000313" key="1">
    <source>
        <dbReference type="EMBL" id="CAB4575639.1"/>
    </source>
</evidence>